<keyword evidence="2" id="KW-1185">Reference proteome</keyword>
<protein>
    <submittedName>
        <fullName evidence="1">Uncharacterized protein</fullName>
    </submittedName>
</protein>
<feature type="non-terminal residue" evidence="1">
    <location>
        <position position="203"/>
    </location>
</feature>
<dbReference type="Proteomes" id="UP000814128">
    <property type="component" value="Unassembled WGS sequence"/>
</dbReference>
<comment type="caution">
    <text evidence="1">The sequence shown here is derived from an EMBL/GenBank/DDBJ whole genome shotgun (WGS) entry which is preliminary data.</text>
</comment>
<organism evidence="1 2">
    <name type="scientific">Vararia minispora EC-137</name>
    <dbReference type="NCBI Taxonomy" id="1314806"/>
    <lineage>
        <taxon>Eukaryota</taxon>
        <taxon>Fungi</taxon>
        <taxon>Dikarya</taxon>
        <taxon>Basidiomycota</taxon>
        <taxon>Agaricomycotina</taxon>
        <taxon>Agaricomycetes</taxon>
        <taxon>Russulales</taxon>
        <taxon>Lachnocladiaceae</taxon>
        <taxon>Vararia</taxon>
    </lineage>
</organism>
<reference evidence="1" key="2">
    <citation type="journal article" date="2022" name="New Phytol.">
        <title>Evolutionary transition to the ectomycorrhizal habit in the genomes of a hyperdiverse lineage of mushroom-forming fungi.</title>
        <authorList>
            <person name="Looney B."/>
            <person name="Miyauchi S."/>
            <person name="Morin E."/>
            <person name="Drula E."/>
            <person name="Courty P.E."/>
            <person name="Kohler A."/>
            <person name="Kuo A."/>
            <person name="LaButti K."/>
            <person name="Pangilinan J."/>
            <person name="Lipzen A."/>
            <person name="Riley R."/>
            <person name="Andreopoulos W."/>
            <person name="He G."/>
            <person name="Johnson J."/>
            <person name="Nolan M."/>
            <person name="Tritt A."/>
            <person name="Barry K.W."/>
            <person name="Grigoriev I.V."/>
            <person name="Nagy L.G."/>
            <person name="Hibbett D."/>
            <person name="Henrissat B."/>
            <person name="Matheny P.B."/>
            <person name="Labbe J."/>
            <person name="Martin F.M."/>
        </authorList>
    </citation>
    <scope>NUCLEOTIDE SEQUENCE</scope>
    <source>
        <strain evidence="1">EC-137</strain>
    </source>
</reference>
<sequence length="203" mass="23310">LRGRATRGYIGVDLDDRELVWMKDTWRIEAEGMESEAEIYKHLADRGDESVVQRTMTLEVAREYPELYWSHVSDKEKEKCGDAIPLESQVHHRLVFKKIGVDLSEFRSTRELCQAVRDAVYVLGEAVKKADILHRDVSGGNILIDKDGRGFLGDFEFSVRLSVEGARRFGRTGTWRFMSIKLLQNPLSHKHTLADDLESILYV</sequence>
<gene>
    <name evidence="1" type="ORF">K488DRAFT_7496</name>
</gene>
<evidence type="ECO:0000313" key="2">
    <source>
        <dbReference type="Proteomes" id="UP000814128"/>
    </source>
</evidence>
<accession>A0ACB8QPM4</accession>
<feature type="non-terminal residue" evidence="1">
    <location>
        <position position="1"/>
    </location>
</feature>
<name>A0ACB8QPM4_9AGAM</name>
<dbReference type="EMBL" id="MU273519">
    <property type="protein sequence ID" value="KAI0033443.1"/>
    <property type="molecule type" value="Genomic_DNA"/>
</dbReference>
<proteinExistence type="predicted"/>
<reference evidence="1" key="1">
    <citation type="submission" date="2021-02" db="EMBL/GenBank/DDBJ databases">
        <authorList>
            <consortium name="DOE Joint Genome Institute"/>
            <person name="Ahrendt S."/>
            <person name="Looney B.P."/>
            <person name="Miyauchi S."/>
            <person name="Morin E."/>
            <person name="Drula E."/>
            <person name="Courty P.E."/>
            <person name="Chicoki N."/>
            <person name="Fauchery L."/>
            <person name="Kohler A."/>
            <person name="Kuo A."/>
            <person name="Labutti K."/>
            <person name="Pangilinan J."/>
            <person name="Lipzen A."/>
            <person name="Riley R."/>
            <person name="Andreopoulos W."/>
            <person name="He G."/>
            <person name="Johnson J."/>
            <person name="Barry K.W."/>
            <person name="Grigoriev I.V."/>
            <person name="Nagy L."/>
            <person name="Hibbett D."/>
            <person name="Henrissat B."/>
            <person name="Matheny P.B."/>
            <person name="Labbe J."/>
            <person name="Martin F."/>
        </authorList>
    </citation>
    <scope>NUCLEOTIDE SEQUENCE</scope>
    <source>
        <strain evidence="1">EC-137</strain>
    </source>
</reference>
<evidence type="ECO:0000313" key="1">
    <source>
        <dbReference type="EMBL" id="KAI0033443.1"/>
    </source>
</evidence>